<evidence type="ECO:0000313" key="5">
    <source>
        <dbReference type="Proteomes" id="UP000193083"/>
    </source>
</evidence>
<organism evidence="4 5">
    <name type="scientific">Mesorhizobium australicum</name>
    <dbReference type="NCBI Taxonomy" id="536018"/>
    <lineage>
        <taxon>Bacteria</taxon>
        <taxon>Pseudomonadati</taxon>
        <taxon>Pseudomonadota</taxon>
        <taxon>Alphaproteobacteria</taxon>
        <taxon>Hyphomicrobiales</taxon>
        <taxon>Phyllobacteriaceae</taxon>
        <taxon>Mesorhizobium</taxon>
    </lineage>
</organism>
<name>A0A1X7NDK0_9HYPH</name>
<reference evidence="4 5" key="1">
    <citation type="submission" date="2017-04" db="EMBL/GenBank/DDBJ databases">
        <authorList>
            <person name="Afonso C.L."/>
            <person name="Miller P.J."/>
            <person name="Scott M.A."/>
            <person name="Spackman E."/>
            <person name="Goraichik I."/>
            <person name="Dimitrov K.M."/>
            <person name="Suarez D.L."/>
            <person name="Swayne D.E."/>
        </authorList>
    </citation>
    <scope>NUCLEOTIDE SEQUENCE [LARGE SCALE GENOMIC DNA]</scope>
    <source>
        <strain evidence="4 5">B5P</strain>
    </source>
</reference>
<dbReference type="OrthoDB" id="9811926at2"/>
<protein>
    <submittedName>
        <fullName evidence="4">Lipopolysaccharide export system protein LptA</fullName>
    </submittedName>
</protein>
<dbReference type="EMBL" id="FXBL01000004">
    <property type="protein sequence ID" value="SMH35721.1"/>
    <property type="molecule type" value="Genomic_DNA"/>
</dbReference>
<keyword evidence="5" id="KW-1185">Reference proteome</keyword>
<accession>A0A1X7NDK0</accession>
<dbReference type="InterPro" id="IPR005653">
    <property type="entry name" value="OstA-like_N"/>
</dbReference>
<evidence type="ECO:0000313" key="4">
    <source>
        <dbReference type="EMBL" id="SMH35721.1"/>
    </source>
</evidence>
<dbReference type="GO" id="GO:0017089">
    <property type="term" value="F:glycolipid transfer activity"/>
    <property type="evidence" value="ECO:0007669"/>
    <property type="project" value="TreeGrafter"/>
</dbReference>
<sequence length="185" mass="19476">MRTTRLLAGLCAGLALMATGALAQERTGNFSGLQLQGDKPIQIESDKLEVRDTESIAIFTGNVSVVQGDTLLKSGKMTVHYKKKEGAEASSTTMPGGGNIERMEVDGKVYVKTKTQVATGDRGTFDMATEIMTLTGSEVVLTEGQNVIVGCKLTVEMKSGAAKLEGCGSGSGRVKMLLTPEKQGQ</sequence>
<feature type="signal peptide" evidence="2">
    <location>
        <begin position="1"/>
        <end position="23"/>
    </location>
</feature>
<evidence type="ECO:0000256" key="1">
    <source>
        <dbReference type="ARBA" id="ARBA00022729"/>
    </source>
</evidence>
<gene>
    <name evidence="4" type="ORF">SAMN02982922_1632</name>
</gene>
<feature type="chain" id="PRO_5012507814" evidence="2">
    <location>
        <begin position="24"/>
        <end position="185"/>
    </location>
</feature>
<keyword evidence="1 2" id="KW-0732">Signal</keyword>
<dbReference type="GO" id="GO:0015920">
    <property type="term" value="P:lipopolysaccharide transport"/>
    <property type="evidence" value="ECO:0007669"/>
    <property type="project" value="TreeGrafter"/>
</dbReference>
<dbReference type="InterPro" id="IPR052037">
    <property type="entry name" value="LPS_export_LptA"/>
</dbReference>
<dbReference type="Proteomes" id="UP000193083">
    <property type="component" value="Unassembled WGS sequence"/>
</dbReference>
<dbReference type="GO" id="GO:0009279">
    <property type="term" value="C:cell outer membrane"/>
    <property type="evidence" value="ECO:0007669"/>
    <property type="project" value="TreeGrafter"/>
</dbReference>
<dbReference type="PANTHER" id="PTHR36504">
    <property type="entry name" value="LIPOPOLYSACCHARIDE EXPORT SYSTEM PROTEIN LPTA"/>
    <property type="match status" value="1"/>
</dbReference>
<evidence type="ECO:0000259" key="3">
    <source>
        <dbReference type="Pfam" id="PF03968"/>
    </source>
</evidence>
<dbReference type="Gene3D" id="2.60.450.10">
    <property type="entry name" value="Lipopolysaccharide (LPS) transport protein A like domain"/>
    <property type="match status" value="1"/>
</dbReference>
<evidence type="ECO:0000256" key="2">
    <source>
        <dbReference type="SAM" id="SignalP"/>
    </source>
</evidence>
<feature type="domain" description="Organic solvent tolerance-like N-terminal" evidence="3">
    <location>
        <begin position="42"/>
        <end position="160"/>
    </location>
</feature>
<dbReference type="PANTHER" id="PTHR36504:SF1">
    <property type="entry name" value="LIPOPOLYSACCHARIDE EXPORT SYSTEM PROTEIN LPTA"/>
    <property type="match status" value="1"/>
</dbReference>
<dbReference type="Pfam" id="PF03968">
    <property type="entry name" value="LptD_N"/>
    <property type="match status" value="1"/>
</dbReference>
<proteinExistence type="predicted"/>
<dbReference type="AlphaFoldDB" id="A0A1X7NDK0"/>
<dbReference type="RefSeq" id="WP_085463708.1">
    <property type="nucleotide sequence ID" value="NZ_FXBL01000004.1"/>
</dbReference>
<dbReference type="GO" id="GO:0030288">
    <property type="term" value="C:outer membrane-bounded periplasmic space"/>
    <property type="evidence" value="ECO:0007669"/>
    <property type="project" value="TreeGrafter"/>
</dbReference>